<feature type="transmembrane region" description="Helical" evidence="2">
    <location>
        <begin position="562"/>
        <end position="582"/>
    </location>
</feature>
<accession>A0ABD2PBN0</accession>
<keyword evidence="2" id="KW-0472">Membrane</keyword>
<dbReference type="EMBL" id="JABFTP020000185">
    <property type="protein sequence ID" value="KAL3288102.1"/>
    <property type="molecule type" value="Genomic_DNA"/>
</dbReference>
<feature type="transmembrane region" description="Helical" evidence="2">
    <location>
        <begin position="181"/>
        <end position="202"/>
    </location>
</feature>
<dbReference type="Proteomes" id="UP001516400">
    <property type="component" value="Unassembled WGS sequence"/>
</dbReference>
<feature type="transmembrane region" description="Helical" evidence="2">
    <location>
        <begin position="144"/>
        <end position="169"/>
    </location>
</feature>
<dbReference type="InterPro" id="IPR050327">
    <property type="entry name" value="Proton-linked_MCT"/>
</dbReference>
<feature type="transmembrane region" description="Helical" evidence="2">
    <location>
        <begin position="537"/>
        <end position="556"/>
    </location>
</feature>
<feature type="transmembrane region" description="Helical" evidence="2">
    <location>
        <begin position="208"/>
        <end position="228"/>
    </location>
</feature>
<feature type="transmembrane region" description="Helical" evidence="2">
    <location>
        <begin position="449"/>
        <end position="470"/>
    </location>
</feature>
<comment type="caution">
    <text evidence="3">The sequence shown here is derived from an EMBL/GenBank/DDBJ whole genome shotgun (WGS) entry which is preliminary data.</text>
</comment>
<feature type="transmembrane region" description="Helical" evidence="2">
    <location>
        <begin position="477"/>
        <end position="496"/>
    </location>
</feature>
<organism evidence="3 4">
    <name type="scientific">Cryptolaemus montrouzieri</name>
    <dbReference type="NCBI Taxonomy" id="559131"/>
    <lineage>
        <taxon>Eukaryota</taxon>
        <taxon>Metazoa</taxon>
        <taxon>Ecdysozoa</taxon>
        <taxon>Arthropoda</taxon>
        <taxon>Hexapoda</taxon>
        <taxon>Insecta</taxon>
        <taxon>Pterygota</taxon>
        <taxon>Neoptera</taxon>
        <taxon>Endopterygota</taxon>
        <taxon>Coleoptera</taxon>
        <taxon>Polyphaga</taxon>
        <taxon>Cucujiformia</taxon>
        <taxon>Coccinelloidea</taxon>
        <taxon>Coccinellidae</taxon>
        <taxon>Scymninae</taxon>
        <taxon>Scymnini</taxon>
        <taxon>Cryptolaemus</taxon>
    </lineage>
</organism>
<name>A0ABD2PBN0_9CUCU</name>
<protein>
    <submittedName>
        <fullName evidence="3">Uncharacterized protein</fullName>
    </submittedName>
</protein>
<keyword evidence="2" id="KW-1133">Transmembrane helix</keyword>
<proteinExistence type="predicted"/>
<keyword evidence="4" id="KW-1185">Reference proteome</keyword>
<sequence length="584" mass="66441">MHSYVANREVQRSVLDGVLSTQSELGPKIPDGGYGWVVFAATIFFQMFIPSLIVVFGILLESSKMINEVGDKTALYLWDDKLICVPLFFTLSWIMFDPTARNLISHSTWPRLIGQAGNCLTCAGLLFIWIGMAGNQSSLISAKLWYVLAGLVSGIGSSIQIAQCEILLAQYFKLKHLKLTHATHMVIALGFIGCPILVGHLLMQYKLLQVILIYQAILLLGLLISMIFKKPAYLKSKLVRYHYVMENGEDEEDIFSKSLTELKVKTKDVLKKIELKNDVILNEVNTASTSNDEDHNKRDENRKDWVKFHDEEHASERKSWERFEEDNGEQINSEQNGNELKDGKDINTNNPESPASLFNELNVNMNTSYAFDDDNFEYGPRSIPSVFPELERNSGLNLHVYMRFIKMPTFYKSLLTIITTKYSIFMFYALFPTYLYVEISHLKFKKSAMLVGALSLGTLLFSGVSYWLNVNKQKRPIFFFLLCWIGANGYFLIATYKHSEYVVLFGALEIVLSIASLQHTGGPLLALTIRGESNSEYFLLSMLTGLSFLIFLIIDLSYKDCFLLMALLHIITGLVWVFNFSIRK</sequence>
<evidence type="ECO:0000313" key="3">
    <source>
        <dbReference type="EMBL" id="KAL3288102.1"/>
    </source>
</evidence>
<feature type="region of interest" description="Disordered" evidence="1">
    <location>
        <begin position="316"/>
        <end position="357"/>
    </location>
</feature>
<feature type="transmembrane region" description="Helical" evidence="2">
    <location>
        <begin position="112"/>
        <end position="132"/>
    </location>
</feature>
<dbReference type="AlphaFoldDB" id="A0ABD2PBN0"/>
<reference evidence="3 4" key="1">
    <citation type="journal article" date="2021" name="BMC Biol.">
        <title>Horizontally acquired antibacterial genes associated with adaptive radiation of ladybird beetles.</title>
        <authorList>
            <person name="Li H.S."/>
            <person name="Tang X.F."/>
            <person name="Huang Y.H."/>
            <person name="Xu Z.Y."/>
            <person name="Chen M.L."/>
            <person name="Du X.Y."/>
            <person name="Qiu B.Y."/>
            <person name="Chen P.T."/>
            <person name="Zhang W."/>
            <person name="Slipinski A."/>
            <person name="Escalona H.E."/>
            <person name="Waterhouse R.M."/>
            <person name="Zwick A."/>
            <person name="Pang H."/>
        </authorList>
    </citation>
    <scope>NUCLEOTIDE SEQUENCE [LARGE SCALE GENOMIC DNA]</scope>
    <source>
        <strain evidence="3">SYSU2018</strain>
    </source>
</reference>
<dbReference type="PANTHER" id="PTHR11360:SF299">
    <property type="entry name" value="GEM-1"/>
    <property type="match status" value="1"/>
</dbReference>
<feature type="transmembrane region" description="Helical" evidence="2">
    <location>
        <begin position="80"/>
        <end position="100"/>
    </location>
</feature>
<evidence type="ECO:0000313" key="4">
    <source>
        <dbReference type="Proteomes" id="UP001516400"/>
    </source>
</evidence>
<evidence type="ECO:0000256" key="2">
    <source>
        <dbReference type="SAM" id="Phobius"/>
    </source>
</evidence>
<dbReference type="InterPro" id="IPR036259">
    <property type="entry name" value="MFS_trans_sf"/>
</dbReference>
<feature type="compositionally biased region" description="Polar residues" evidence="1">
    <location>
        <begin position="329"/>
        <end position="338"/>
    </location>
</feature>
<feature type="transmembrane region" description="Helical" evidence="2">
    <location>
        <begin position="413"/>
        <end position="437"/>
    </location>
</feature>
<evidence type="ECO:0000256" key="1">
    <source>
        <dbReference type="SAM" id="MobiDB-lite"/>
    </source>
</evidence>
<feature type="transmembrane region" description="Helical" evidence="2">
    <location>
        <begin position="34"/>
        <end position="60"/>
    </location>
</feature>
<dbReference type="SUPFAM" id="SSF103473">
    <property type="entry name" value="MFS general substrate transporter"/>
    <property type="match status" value="1"/>
</dbReference>
<gene>
    <name evidence="3" type="ORF">HHI36_002552</name>
</gene>
<keyword evidence="2" id="KW-0812">Transmembrane</keyword>
<dbReference type="PANTHER" id="PTHR11360">
    <property type="entry name" value="MONOCARBOXYLATE TRANSPORTER"/>
    <property type="match status" value="1"/>
</dbReference>